<evidence type="ECO:0000313" key="2">
    <source>
        <dbReference type="EMBL" id="AZP22817.1"/>
    </source>
</evidence>
<reference evidence="2 3" key="1">
    <citation type="submission" date="2018-12" db="EMBL/GenBank/DDBJ databases">
        <authorList>
            <person name="Li K."/>
        </authorList>
    </citation>
    <scope>NUCLEOTIDE SEQUENCE [LARGE SCALE GENOMIC DNA]</scope>
    <source>
        <strain evidence="3">CR22</strain>
    </source>
</reference>
<evidence type="ECO:0000256" key="1">
    <source>
        <dbReference type="SAM" id="MobiDB-lite"/>
    </source>
</evidence>
<organism evidence="2 3">
    <name type="scientific">Streptomyces aquilus</name>
    <dbReference type="NCBI Taxonomy" id="2548456"/>
    <lineage>
        <taxon>Bacteria</taxon>
        <taxon>Bacillati</taxon>
        <taxon>Actinomycetota</taxon>
        <taxon>Actinomycetes</taxon>
        <taxon>Kitasatosporales</taxon>
        <taxon>Streptomycetaceae</taxon>
        <taxon>Streptomyces</taxon>
    </lineage>
</organism>
<proteinExistence type="predicted"/>
<accession>A0A3Q9C7N8</accession>
<evidence type="ECO:0000313" key="3">
    <source>
        <dbReference type="Proteomes" id="UP000280197"/>
    </source>
</evidence>
<name>A0A3Q9C7N8_9ACTN</name>
<sequence length="200" mass="20069">MPPVPEQSSSPPTDAEQTAILDPVPGASPAGGYGDRFEEDAFDYPSSGAHSWSADPAPRGAGEPVAEPQEPAAQRAGGTRAVPSADGWRHAVIRPRSLLTAAAALVVLGGFGFALSTVSDTVTSPTGPGGTAEASVPKSPITQPVSPTPPGTSHPPRGAVSPTTAPTQTSVPPGAGEDPDRGEEHGREDQGREDGDDADG</sequence>
<dbReference type="RefSeq" id="WP_126276616.1">
    <property type="nucleotide sequence ID" value="NZ_CP034463.1"/>
</dbReference>
<protein>
    <submittedName>
        <fullName evidence="2">Uncharacterized protein</fullName>
    </submittedName>
</protein>
<feature type="region of interest" description="Disordered" evidence="1">
    <location>
        <begin position="121"/>
        <end position="200"/>
    </location>
</feature>
<feature type="compositionally biased region" description="Polar residues" evidence="1">
    <location>
        <begin position="1"/>
        <end position="16"/>
    </location>
</feature>
<keyword evidence="3" id="KW-1185">Reference proteome</keyword>
<dbReference type="Proteomes" id="UP000280197">
    <property type="component" value="Chromosome"/>
</dbReference>
<feature type="region of interest" description="Disordered" evidence="1">
    <location>
        <begin position="1"/>
        <end position="88"/>
    </location>
</feature>
<gene>
    <name evidence="2" type="ORF">EJC51_46355</name>
</gene>
<dbReference type="KEGG" id="saqu:EJC51_46355"/>
<feature type="compositionally biased region" description="Polar residues" evidence="1">
    <location>
        <begin position="161"/>
        <end position="171"/>
    </location>
</feature>
<dbReference type="EMBL" id="CP034463">
    <property type="protein sequence ID" value="AZP22817.1"/>
    <property type="molecule type" value="Genomic_DNA"/>
</dbReference>
<feature type="compositionally biased region" description="Basic and acidic residues" evidence="1">
    <location>
        <begin position="178"/>
        <end position="193"/>
    </location>
</feature>
<dbReference type="AlphaFoldDB" id="A0A3Q9C7N8"/>